<dbReference type="Proteomes" id="UP001243364">
    <property type="component" value="Unassembled WGS sequence"/>
</dbReference>
<comment type="caution">
    <text evidence="2">The sequence shown here is derived from an EMBL/GenBank/DDBJ whole genome shotgun (WGS) entry which is preliminary data.</text>
</comment>
<reference evidence="2 3" key="1">
    <citation type="submission" date="2023-07" db="EMBL/GenBank/DDBJ databases">
        <title>Comparative genomics of wheat-associated soil bacteria to identify genetic determinants of phenazine resistance.</title>
        <authorList>
            <person name="Mouncey N."/>
        </authorList>
    </citation>
    <scope>NUCLEOTIDE SEQUENCE [LARGE SCALE GENOMIC DNA]</scope>
    <source>
        <strain evidence="2 3">W4I19-2</strain>
    </source>
</reference>
<dbReference type="RefSeq" id="WP_307043815.1">
    <property type="nucleotide sequence ID" value="NZ_JAUSYA010000001.1"/>
</dbReference>
<proteinExistence type="predicted"/>
<dbReference type="EMBL" id="JAUSYA010000001">
    <property type="protein sequence ID" value="MDQ0684478.1"/>
    <property type="molecule type" value="Genomic_DNA"/>
</dbReference>
<evidence type="ECO:0008006" key="4">
    <source>
        <dbReference type="Google" id="ProtNLM"/>
    </source>
</evidence>
<sequence>MDRRGRKLRFTAVAVLVVLALTGFSTSRGHGHGHSSGHGGGGGCSSSSQDHDSSSSSSSGGTSGSRYRDYDDDDDDYTGGTSGGSSSSSSSAPSTTLRDATVKLLSCASQNQPYAMVEITNPNATGGRFTVAVDFLDAGSDRLAKRTAQQYVAGNETTTVRVDLSDSAAAEVDHCEPEPYAPAA</sequence>
<name>A0ABU0Q3W2_STRAH</name>
<evidence type="ECO:0000256" key="1">
    <source>
        <dbReference type="SAM" id="MobiDB-lite"/>
    </source>
</evidence>
<accession>A0ABU0Q3W2</accession>
<keyword evidence="3" id="KW-1185">Reference proteome</keyword>
<feature type="region of interest" description="Disordered" evidence="1">
    <location>
        <begin position="27"/>
        <end position="97"/>
    </location>
</feature>
<evidence type="ECO:0000313" key="2">
    <source>
        <dbReference type="EMBL" id="MDQ0684478.1"/>
    </source>
</evidence>
<evidence type="ECO:0000313" key="3">
    <source>
        <dbReference type="Proteomes" id="UP001243364"/>
    </source>
</evidence>
<organism evidence="2 3">
    <name type="scientific">Streptomyces achromogenes</name>
    <dbReference type="NCBI Taxonomy" id="67255"/>
    <lineage>
        <taxon>Bacteria</taxon>
        <taxon>Bacillati</taxon>
        <taxon>Actinomycetota</taxon>
        <taxon>Actinomycetes</taxon>
        <taxon>Kitasatosporales</taxon>
        <taxon>Streptomycetaceae</taxon>
        <taxon>Streptomyces</taxon>
    </lineage>
</organism>
<gene>
    <name evidence="2" type="ORF">QFZ56_003441</name>
</gene>
<protein>
    <recommendedName>
        <fullName evidence="4">Secreted protein</fullName>
    </recommendedName>
</protein>